<dbReference type="AlphaFoldDB" id="A0A7C1E948"/>
<feature type="domain" description="Major facilitator superfamily (MFS) profile" evidence="2">
    <location>
        <begin position="242"/>
        <end position="428"/>
    </location>
</feature>
<feature type="transmembrane region" description="Helical" evidence="1">
    <location>
        <begin position="310"/>
        <end position="331"/>
    </location>
</feature>
<evidence type="ECO:0000256" key="1">
    <source>
        <dbReference type="SAM" id="Phobius"/>
    </source>
</evidence>
<name>A0A7C1E948_9CREN</name>
<feature type="transmembrane region" description="Helical" evidence="1">
    <location>
        <begin position="377"/>
        <end position="396"/>
    </location>
</feature>
<feature type="transmembrane region" description="Helical" evidence="1">
    <location>
        <begin position="83"/>
        <end position="99"/>
    </location>
</feature>
<reference evidence="3" key="1">
    <citation type="journal article" date="2020" name="mSystems">
        <title>Genome- and Community-Level Interaction Insights into Carbon Utilization and Element Cycling Functions of Hydrothermarchaeota in Hydrothermal Sediment.</title>
        <authorList>
            <person name="Zhou Z."/>
            <person name="Liu Y."/>
            <person name="Xu W."/>
            <person name="Pan J."/>
            <person name="Luo Z.H."/>
            <person name="Li M."/>
        </authorList>
    </citation>
    <scope>NUCLEOTIDE SEQUENCE [LARGE SCALE GENOMIC DNA]</scope>
    <source>
        <strain evidence="3">SpSt-123</strain>
    </source>
</reference>
<dbReference type="InterPro" id="IPR020846">
    <property type="entry name" value="MFS_dom"/>
</dbReference>
<feature type="transmembrane region" description="Helical" evidence="1">
    <location>
        <begin position="243"/>
        <end position="262"/>
    </location>
</feature>
<keyword evidence="1" id="KW-0472">Membrane</keyword>
<dbReference type="PROSITE" id="PS50850">
    <property type="entry name" value="MFS"/>
    <property type="match status" value="1"/>
</dbReference>
<dbReference type="InterPro" id="IPR011701">
    <property type="entry name" value="MFS"/>
</dbReference>
<feature type="transmembrane region" description="Helical" evidence="1">
    <location>
        <begin position="402"/>
        <end position="420"/>
    </location>
</feature>
<organism evidence="3">
    <name type="scientific">Fervidicoccus fontis</name>
    <dbReference type="NCBI Taxonomy" id="683846"/>
    <lineage>
        <taxon>Archaea</taxon>
        <taxon>Thermoproteota</taxon>
        <taxon>Thermoprotei</taxon>
        <taxon>Fervidicoccales</taxon>
        <taxon>Fervidicoccaceae</taxon>
        <taxon>Fervidicoccus</taxon>
    </lineage>
</organism>
<feature type="transmembrane region" description="Helical" evidence="1">
    <location>
        <begin position="53"/>
        <end position="71"/>
    </location>
</feature>
<keyword evidence="1" id="KW-0812">Transmembrane</keyword>
<dbReference type="Gene3D" id="1.20.1250.20">
    <property type="entry name" value="MFS general substrate transporter like domains"/>
    <property type="match status" value="2"/>
</dbReference>
<gene>
    <name evidence="3" type="ORF">ENO04_03015</name>
</gene>
<dbReference type="SUPFAM" id="SSF103473">
    <property type="entry name" value="MFS general substrate transporter"/>
    <property type="match status" value="1"/>
</dbReference>
<dbReference type="GO" id="GO:0022857">
    <property type="term" value="F:transmembrane transporter activity"/>
    <property type="evidence" value="ECO:0007669"/>
    <property type="project" value="InterPro"/>
</dbReference>
<feature type="transmembrane region" description="Helical" evidence="1">
    <location>
        <begin position="144"/>
        <end position="162"/>
    </location>
</feature>
<dbReference type="Pfam" id="PF07690">
    <property type="entry name" value="MFS_1"/>
    <property type="match status" value="1"/>
</dbReference>
<dbReference type="EMBL" id="DSDY01000098">
    <property type="protein sequence ID" value="HDS10578.1"/>
    <property type="molecule type" value="Genomic_DNA"/>
</dbReference>
<evidence type="ECO:0000313" key="3">
    <source>
        <dbReference type="EMBL" id="HDS10578.1"/>
    </source>
</evidence>
<feature type="transmembrane region" description="Helical" evidence="1">
    <location>
        <begin position="282"/>
        <end position="303"/>
    </location>
</feature>
<dbReference type="InterPro" id="IPR036259">
    <property type="entry name" value="MFS_trans_sf"/>
</dbReference>
<dbReference type="PANTHER" id="PTHR23526">
    <property type="entry name" value="INTEGRAL MEMBRANE TRANSPORT PROTEIN-RELATED"/>
    <property type="match status" value="1"/>
</dbReference>
<feature type="transmembrane region" description="Helical" evidence="1">
    <location>
        <begin position="337"/>
        <end position="365"/>
    </location>
</feature>
<dbReference type="PANTHER" id="PTHR23526:SF2">
    <property type="entry name" value="MAJOR FACILITATOR SUPERFAMILY (MFS) PROFILE DOMAIN-CONTAINING PROTEIN"/>
    <property type="match status" value="1"/>
</dbReference>
<comment type="caution">
    <text evidence="3">The sequence shown here is derived from an EMBL/GenBank/DDBJ whole genome shotgun (WGS) entry which is preliminary data.</text>
</comment>
<evidence type="ECO:0000259" key="2">
    <source>
        <dbReference type="PROSITE" id="PS50850"/>
    </source>
</evidence>
<feature type="transmembrane region" description="Helical" evidence="1">
    <location>
        <begin position="168"/>
        <end position="186"/>
    </location>
</feature>
<accession>A0A7C1E948</accession>
<feature type="transmembrane region" description="Helical" evidence="1">
    <location>
        <begin position="21"/>
        <end position="41"/>
    </location>
</feature>
<proteinExistence type="predicted"/>
<sequence>MKTKFPFIAAKRYLKLIVSSASFLTIVLSMMSVVFNLYVSLRILDITGSPAKQTLALFAYNAGYTFMSFIWRHVELGNKFIKALFVLLSGALIPIFAFVSFSENFYVILVSFVLFSFSLAILNPLTVNLISRRVKRESEISLKYNYYNSLGSTIGYLLAGAFTGMINLGYLILTLAVVFLVNVINIRREVEYGVPKILTGPLPHHHSFHINIDVVDKLTDIKYDVFYLRLFLRRLSINIKRRHFLTLLGIFVFFIAVGLFFTPLPSMLVLTGLTKKEIYIEYAFFNLFSIIGYQSISSLNLTFEKMYSVLSLATLARCILFVLPSLLSIGLVEPNLWFITTIMILVGYTWAFLGTTMLGILLSLVPHNDRARAASSFNALSSLGTVIGSLLSTLIVTKSSVGYAYIASGIIATIALMLFIKARSAILS</sequence>
<feature type="transmembrane region" description="Helical" evidence="1">
    <location>
        <begin position="105"/>
        <end position="123"/>
    </location>
</feature>
<protein>
    <submittedName>
        <fullName evidence="3">MFS transporter</fullName>
    </submittedName>
</protein>
<keyword evidence="1" id="KW-1133">Transmembrane helix</keyword>
<dbReference type="InterPro" id="IPR052528">
    <property type="entry name" value="Sugar_transport-like"/>
</dbReference>